<reference evidence="1 2" key="1">
    <citation type="submission" date="2024-05" db="EMBL/GenBank/DDBJ databases">
        <title>Sphingomonas sp. HF-S3 16S ribosomal RNA gene Genome sequencing and assembly.</title>
        <authorList>
            <person name="Lee H."/>
        </authorList>
    </citation>
    <scope>NUCLEOTIDE SEQUENCE [LARGE SCALE GENOMIC DNA]</scope>
    <source>
        <strain evidence="1 2">HF-S3</strain>
    </source>
</reference>
<gene>
    <name evidence="1" type="ORF">TPR58_21205</name>
</gene>
<keyword evidence="2" id="KW-1185">Reference proteome</keyword>
<evidence type="ECO:0000313" key="2">
    <source>
        <dbReference type="Proteomes" id="UP001427805"/>
    </source>
</evidence>
<name>A0ABV0BDT3_9SPHN</name>
<protein>
    <submittedName>
        <fullName evidence="1">Uncharacterized protein</fullName>
    </submittedName>
</protein>
<comment type="caution">
    <text evidence="1">The sequence shown here is derived from an EMBL/GenBank/DDBJ whole genome shotgun (WGS) entry which is preliminary data.</text>
</comment>
<sequence>MIADLLIDGMLSGTGMRDAIAGGYVLPGAIGLSAPLVADLAAWQRKYEDAHFSGFPVDAVAALDEEGLALASRAQRELGGKNVGYFSNGRMERLA</sequence>
<dbReference type="EMBL" id="JBDIZK010000016">
    <property type="protein sequence ID" value="MEN3749705.1"/>
    <property type="molecule type" value="Genomic_DNA"/>
</dbReference>
<proteinExistence type="predicted"/>
<dbReference type="Proteomes" id="UP001427805">
    <property type="component" value="Unassembled WGS sequence"/>
</dbReference>
<evidence type="ECO:0000313" key="1">
    <source>
        <dbReference type="EMBL" id="MEN3749705.1"/>
    </source>
</evidence>
<accession>A0ABV0BDT3</accession>
<organism evidence="1 2">
    <name type="scientific">Sphingomonas rustica</name>
    <dbReference type="NCBI Taxonomy" id="3103142"/>
    <lineage>
        <taxon>Bacteria</taxon>
        <taxon>Pseudomonadati</taxon>
        <taxon>Pseudomonadota</taxon>
        <taxon>Alphaproteobacteria</taxon>
        <taxon>Sphingomonadales</taxon>
        <taxon>Sphingomonadaceae</taxon>
        <taxon>Sphingomonas</taxon>
    </lineage>
</organism>